<sequence>MVTNRQRYREKVSQMISWGHWFALFNIIFAFILGSRYLLVADWPASLAGRIYAYTSWVGHFSFIVFAAYLLVIFPLTFVVMSQRLMRFLSAIFATAGLTLVLVDSAVFSRFHLHLNPVVWELVINPDQSEMARDWQLMFISVPAIFLVEMLYATWSWQKLRSLNRRSFGKPVAMVLITAFFASHLMYIWADANFYRPITMQRANLPLSYPMTARRFLEKHGLLDAQEYQRRLVQQGNPEALTVAYPLSDISFRDAGTRQNLLLITLDGVNQASSSKTLPALSQFAQENVNFTQHYSAGDDADSGLFGLFYGISPTYMDGVLAARMPSTLINALSSQGYQFGLFASDGFRSPLLRQALLADYSLPAAAAQSNAQTTAQWQNWLSKQKPEGAPWFSWIAWNGLDRADDKGVVSSRRYKQTAASVDQQIQSVLATLRDKGLLDKTVVVITAQHGVVLDNEEHAGDRAALQVPLVVHWPNTPAQSVQKLTDHQDIMTTLMQRLLHVSTSPADYSQGEDLFAAERRHNWVASMDDKRLVITTPDTTLVLDNNGSYKAYNSRGEQLKDHKPELALLLQVLTEEKRFIAN</sequence>
<dbReference type="InterPro" id="IPR024588">
    <property type="entry name" value="YejM_N"/>
</dbReference>
<organism evidence="12 13">
    <name type="scientific">Duffyella gerundensis</name>
    <dbReference type="NCBI Taxonomy" id="1619313"/>
    <lineage>
        <taxon>Bacteria</taxon>
        <taxon>Pseudomonadati</taxon>
        <taxon>Pseudomonadota</taxon>
        <taxon>Gammaproteobacteria</taxon>
        <taxon>Enterobacterales</taxon>
        <taxon>Erwiniaceae</taxon>
        <taxon>Duffyella</taxon>
    </lineage>
</organism>
<dbReference type="SUPFAM" id="SSF53649">
    <property type="entry name" value="Alkaline phosphatase-like"/>
    <property type="match status" value="1"/>
</dbReference>
<dbReference type="PANTHER" id="PTHR43108">
    <property type="entry name" value="N-ACETYLGLUCOSAMINE-6-SULFATASE FAMILY MEMBER"/>
    <property type="match status" value="1"/>
</dbReference>
<name>A0A0U5L868_9GAMM</name>
<reference evidence="13" key="1">
    <citation type="submission" date="2015-11" db="EMBL/GenBank/DDBJ databases">
        <authorList>
            <person name="Blom J."/>
        </authorList>
    </citation>
    <scope>NUCLEOTIDE SEQUENCE [LARGE SCALE GENOMIC DNA]</scope>
</reference>
<keyword evidence="13" id="KW-1185">Reference proteome</keyword>
<dbReference type="InterPro" id="IPR000917">
    <property type="entry name" value="Sulfatase_N"/>
</dbReference>
<comment type="subcellular location">
    <subcellularLocation>
        <location evidence="1">Cell inner membrane</location>
        <topology evidence="1">Multi-pass membrane protein</topology>
    </subcellularLocation>
</comment>
<keyword evidence="7 9" id="KW-1133">Transmembrane helix</keyword>
<keyword evidence="8 9" id="KW-0472">Membrane</keyword>
<dbReference type="EMBL" id="LN907827">
    <property type="protein sequence ID" value="CUU24695.1"/>
    <property type="molecule type" value="Genomic_DNA"/>
</dbReference>
<dbReference type="KEGG" id="ege:EM595_2462"/>
<keyword evidence="5" id="KW-0997">Cell inner membrane</keyword>
<dbReference type="OrthoDB" id="236686at2"/>
<evidence type="ECO:0000256" key="4">
    <source>
        <dbReference type="ARBA" id="ARBA00022475"/>
    </source>
</evidence>
<dbReference type="Pfam" id="PF00884">
    <property type="entry name" value="Sulfatase"/>
    <property type="match status" value="1"/>
</dbReference>
<feature type="transmembrane region" description="Helical" evidence="9">
    <location>
        <begin position="135"/>
        <end position="155"/>
    </location>
</feature>
<proteinExistence type="predicted"/>
<evidence type="ECO:0000256" key="5">
    <source>
        <dbReference type="ARBA" id="ARBA00022519"/>
    </source>
</evidence>
<accession>A0A0U5L868</accession>
<dbReference type="PANTHER" id="PTHR43108:SF10">
    <property type="entry name" value="INNER MEMBRANE PROTEIN YEJM"/>
    <property type="match status" value="1"/>
</dbReference>
<keyword evidence="6 9" id="KW-0812">Transmembrane</keyword>
<dbReference type="InterPro" id="IPR047997">
    <property type="entry name" value="YejM_enterobact"/>
</dbReference>
<evidence type="ECO:0000259" key="11">
    <source>
        <dbReference type="Pfam" id="PF11893"/>
    </source>
</evidence>
<dbReference type="Pfam" id="PF11893">
    <property type="entry name" value="DUF3413"/>
    <property type="match status" value="1"/>
</dbReference>
<evidence type="ECO:0000256" key="6">
    <source>
        <dbReference type="ARBA" id="ARBA00022692"/>
    </source>
</evidence>
<dbReference type="AlphaFoldDB" id="A0A0U5L868"/>
<dbReference type="PIRSF" id="PIRSF004950">
    <property type="entry name" value="Mmb_sulf_HI0842"/>
    <property type="match status" value="1"/>
</dbReference>
<feature type="transmembrane region" description="Helical" evidence="9">
    <location>
        <begin position="21"/>
        <end position="39"/>
    </location>
</feature>
<dbReference type="Gene3D" id="3.40.720.10">
    <property type="entry name" value="Alkaline Phosphatase, subunit A"/>
    <property type="match status" value="1"/>
</dbReference>
<evidence type="ECO:0000313" key="13">
    <source>
        <dbReference type="Proteomes" id="UP000059419"/>
    </source>
</evidence>
<comment type="similarity">
    <text evidence="2">To H.influenzae HI_0842.</text>
</comment>
<dbReference type="GO" id="GO:0005886">
    <property type="term" value="C:plasma membrane"/>
    <property type="evidence" value="ECO:0007669"/>
    <property type="project" value="UniProtKB-SubCell"/>
</dbReference>
<gene>
    <name evidence="12" type="primary">yejM</name>
    <name evidence="12" type="ORF">EM595_2462</name>
</gene>
<dbReference type="STRING" id="1619313.EM595_2462"/>
<evidence type="ECO:0000256" key="8">
    <source>
        <dbReference type="ARBA" id="ARBA00023136"/>
    </source>
</evidence>
<evidence type="ECO:0000256" key="7">
    <source>
        <dbReference type="ARBA" id="ARBA00022989"/>
    </source>
</evidence>
<dbReference type="PATRIC" id="fig|1619313.3.peg.2559"/>
<dbReference type="RefSeq" id="WP_067432322.1">
    <property type="nucleotide sequence ID" value="NZ_JACSXG010000006.1"/>
</dbReference>
<evidence type="ECO:0000256" key="2">
    <source>
        <dbReference type="ARBA" id="ARBA00009434"/>
    </source>
</evidence>
<protein>
    <recommendedName>
        <fullName evidence="3">Inner membrane protein YejM</fullName>
    </recommendedName>
</protein>
<feature type="transmembrane region" description="Helical" evidence="9">
    <location>
        <begin position="88"/>
        <end position="108"/>
    </location>
</feature>
<evidence type="ECO:0000256" key="3">
    <source>
        <dbReference type="ARBA" id="ARBA00020918"/>
    </source>
</evidence>
<feature type="domain" description="Inner membrane protein YejM N-terminal" evidence="11">
    <location>
        <begin position="6"/>
        <end position="251"/>
    </location>
</feature>
<dbReference type="NCBIfam" id="NF038282">
    <property type="entry name" value="LapC_YejM_PbgA"/>
    <property type="match status" value="1"/>
</dbReference>
<feature type="transmembrane region" description="Helical" evidence="9">
    <location>
        <begin position="167"/>
        <end position="190"/>
    </location>
</feature>
<evidence type="ECO:0000256" key="9">
    <source>
        <dbReference type="SAM" id="Phobius"/>
    </source>
</evidence>
<evidence type="ECO:0000259" key="10">
    <source>
        <dbReference type="Pfam" id="PF00884"/>
    </source>
</evidence>
<feature type="domain" description="Sulfatase N-terminal" evidence="10">
    <location>
        <begin position="262"/>
        <end position="498"/>
    </location>
</feature>
<dbReference type="InterPro" id="IPR017850">
    <property type="entry name" value="Alkaline_phosphatase_core_sf"/>
</dbReference>
<evidence type="ECO:0000313" key="12">
    <source>
        <dbReference type="EMBL" id="CUU24695.1"/>
    </source>
</evidence>
<dbReference type="Proteomes" id="UP000059419">
    <property type="component" value="Chromosome 1"/>
</dbReference>
<keyword evidence="4" id="KW-1003">Cell membrane</keyword>
<dbReference type="InterPro" id="IPR012159">
    <property type="entry name" value="YejM-like"/>
</dbReference>
<feature type="transmembrane region" description="Helical" evidence="9">
    <location>
        <begin position="59"/>
        <end position="81"/>
    </location>
</feature>
<evidence type="ECO:0000256" key="1">
    <source>
        <dbReference type="ARBA" id="ARBA00004429"/>
    </source>
</evidence>